<feature type="signal peptide" evidence="7">
    <location>
        <begin position="1"/>
        <end position="23"/>
    </location>
</feature>
<evidence type="ECO:0000256" key="1">
    <source>
        <dbReference type="ARBA" id="ARBA00004752"/>
    </source>
</evidence>
<dbReference type="SUPFAM" id="SSF141523">
    <property type="entry name" value="L,D-transpeptidase catalytic domain-like"/>
    <property type="match status" value="1"/>
</dbReference>
<dbReference type="InterPro" id="IPR050979">
    <property type="entry name" value="LD-transpeptidase"/>
</dbReference>
<keyword evidence="10" id="KW-1185">Reference proteome</keyword>
<sequence length="169" mass="18450">MFWIKTSVFFLLALSPVWPLGSAAETGDPFVIINKTSNTLALVEHGKIVKTFPVATGKEDRLTPVGSFTVTVKAVNPYYRKANIPGGDKDNPLGSRWIGFDARNTDGRMYGIHGSNNPASIGTYASNGCVRMLEDDVQYVYDHIPGGAAVIVVKSKYGFDDILRHLKSQ</sequence>
<gene>
    <name evidence="9" type="ORF">ACFQPF_02155</name>
</gene>
<keyword evidence="2 9" id="KW-0808">Transferase</keyword>
<dbReference type="GO" id="GO:0016746">
    <property type="term" value="F:acyltransferase activity"/>
    <property type="evidence" value="ECO:0007669"/>
    <property type="project" value="UniProtKB-KW"/>
</dbReference>
<dbReference type="PROSITE" id="PS52029">
    <property type="entry name" value="LD_TPASE"/>
    <property type="match status" value="1"/>
</dbReference>
<protein>
    <submittedName>
        <fullName evidence="9">L,D-transpeptidase</fullName>
        <ecNumber evidence="9">2.3.2.-</ecNumber>
    </submittedName>
</protein>
<evidence type="ECO:0000313" key="10">
    <source>
        <dbReference type="Proteomes" id="UP001596549"/>
    </source>
</evidence>
<keyword evidence="7" id="KW-0732">Signal</keyword>
<dbReference type="PANTHER" id="PTHR30582">
    <property type="entry name" value="L,D-TRANSPEPTIDASE"/>
    <property type="match status" value="1"/>
</dbReference>
<dbReference type="RefSeq" id="WP_379745823.1">
    <property type="nucleotide sequence ID" value="NZ_JBHTCP010000003.1"/>
</dbReference>
<dbReference type="InterPro" id="IPR005490">
    <property type="entry name" value="LD_TPept_cat_dom"/>
</dbReference>
<evidence type="ECO:0000256" key="6">
    <source>
        <dbReference type="PROSITE-ProRule" id="PRU01373"/>
    </source>
</evidence>
<dbReference type="EMBL" id="JBHTCP010000003">
    <property type="protein sequence ID" value="MFC7370473.1"/>
    <property type="molecule type" value="Genomic_DNA"/>
</dbReference>
<dbReference type="Proteomes" id="UP001596549">
    <property type="component" value="Unassembled WGS sequence"/>
</dbReference>
<name>A0ABW2NMX3_9BACL</name>
<dbReference type="PANTHER" id="PTHR30582:SF4">
    <property type="entry name" value="L,D-TRANSPEPTIDASE YQJB-RELATED"/>
    <property type="match status" value="1"/>
</dbReference>
<evidence type="ECO:0000256" key="2">
    <source>
        <dbReference type="ARBA" id="ARBA00022679"/>
    </source>
</evidence>
<evidence type="ECO:0000256" key="4">
    <source>
        <dbReference type="ARBA" id="ARBA00022984"/>
    </source>
</evidence>
<comment type="caution">
    <text evidence="9">The sequence shown here is derived from an EMBL/GenBank/DDBJ whole genome shotgun (WGS) entry which is preliminary data.</text>
</comment>
<evidence type="ECO:0000256" key="7">
    <source>
        <dbReference type="SAM" id="SignalP"/>
    </source>
</evidence>
<evidence type="ECO:0000256" key="3">
    <source>
        <dbReference type="ARBA" id="ARBA00022960"/>
    </source>
</evidence>
<feature type="active site" description="Proton donor/acceptor" evidence="6">
    <location>
        <position position="113"/>
    </location>
</feature>
<evidence type="ECO:0000259" key="8">
    <source>
        <dbReference type="PROSITE" id="PS52029"/>
    </source>
</evidence>
<dbReference type="EC" id="2.3.2.-" evidence="9"/>
<accession>A0ABW2NMX3</accession>
<keyword evidence="9" id="KW-0012">Acyltransferase</keyword>
<dbReference type="Pfam" id="PF03734">
    <property type="entry name" value="YkuD"/>
    <property type="match status" value="1"/>
</dbReference>
<dbReference type="Gene3D" id="2.40.440.10">
    <property type="entry name" value="L,D-transpeptidase catalytic domain-like"/>
    <property type="match status" value="1"/>
</dbReference>
<dbReference type="CDD" id="cd16913">
    <property type="entry name" value="YkuD_like"/>
    <property type="match status" value="1"/>
</dbReference>
<feature type="active site" description="Nucleophile" evidence="6">
    <location>
        <position position="129"/>
    </location>
</feature>
<evidence type="ECO:0000256" key="5">
    <source>
        <dbReference type="ARBA" id="ARBA00023316"/>
    </source>
</evidence>
<keyword evidence="3 6" id="KW-0133">Cell shape</keyword>
<comment type="pathway">
    <text evidence="1 6">Cell wall biogenesis; peptidoglycan biosynthesis.</text>
</comment>
<dbReference type="InterPro" id="IPR038063">
    <property type="entry name" value="Transpep_catalytic_dom"/>
</dbReference>
<reference evidence="10" key="1">
    <citation type="journal article" date="2019" name="Int. J. Syst. Evol. Microbiol.">
        <title>The Global Catalogue of Microorganisms (GCM) 10K type strain sequencing project: providing services to taxonomists for standard genome sequencing and annotation.</title>
        <authorList>
            <consortium name="The Broad Institute Genomics Platform"/>
            <consortium name="The Broad Institute Genome Sequencing Center for Infectious Disease"/>
            <person name="Wu L."/>
            <person name="Ma J."/>
        </authorList>
    </citation>
    <scope>NUCLEOTIDE SEQUENCE [LARGE SCALE GENOMIC DNA]</scope>
    <source>
        <strain evidence="10">NBRC 106396</strain>
    </source>
</reference>
<evidence type="ECO:0000313" key="9">
    <source>
        <dbReference type="EMBL" id="MFC7370473.1"/>
    </source>
</evidence>
<proteinExistence type="predicted"/>
<organism evidence="9 10">
    <name type="scientific">Fictibacillus iocasae</name>
    <dbReference type="NCBI Taxonomy" id="2715437"/>
    <lineage>
        <taxon>Bacteria</taxon>
        <taxon>Bacillati</taxon>
        <taxon>Bacillota</taxon>
        <taxon>Bacilli</taxon>
        <taxon>Bacillales</taxon>
        <taxon>Fictibacillaceae</taxon>
        <taxon>Fictibacillus</taxon>
    </lineage>
</organism>
<feature type="domain" description="L,D-TPase catalytic" evidence="8">
    <location>
        <begin position="29"/>
        <end position="153"/>
    </location>
</feature>
<keyword evidence="4 6" id="KW-0573">Peptidoglycan synthesis</keyword>
<feature type="chain" id="PRO_5045378815" evidence="7">
    <location>
        <begin position="24"/>
        <end position="169"/>
    </location>
</feature>
<keyword evidence="5 6" id="KW-0961">Cell wall biogenesis/degradation</keyword>